<evidence type="ECO:0000313" key="1">
    <source>
        <dbReference type="EMBL" id="KAI6080205.1"/>
    </source>
</evidence>
<dbReference type="Proteomes" id="UP001497680">
    <property type="component" value="Unassembled WGS sequence"/>
</dbReference>
<keyword evidence="2" id="KW-1185">Reference proteome</keyword>
<dbReference type="EMBL" id="MU394469">
    <property type="protein sequence ID" value="KAI6080205.1"/>
    <property type="molecule type" value="Genomic_DNA"/>
</dbReference>
<gene>
    <name evidence="1" type="ORF">F4821DRAFT_71548</name>
</gene>
<reference evidence="1 2" key="1">
    <citation type="journal article" date="2022" name="New Phytol.">
        <title>Ecological generalism drives hyperdiversity of secondary metabolite gene clusters in xylarialean endophytes.</title>
        <authorList>
            <person name="Franco M.E.E."/>
            <person name="Wisecaver J.H."/>
            <person name="Arnold A.E."/>
            <person name="Ju Y.M."/>
            <person name="Slot J.C."/>
            <person name="Ahrendt S."/>
            <person name="Moore L.P."/>
            <person name="Eastman K.E."/>
            <person name="Scott K."/>
            <person name="Konkel Z."/>
            <person name="Mondo S.J."/>
            <person name="Kuo A."/>
            <person name="Hayes R.D."/>
            <person name="Haridas S."/>
            <person name="Andreopoulos B."/>
            <person name="Riley R."/>
            <person name="LaButti K."/>
            <person name="Pangilinan J."/>
            <person name="Lipzen A."/>
            <person name="Amirebrahimi M."/>
            <person name="Yan J."/>
            <person name="Adam C."/>
            <person name="Keymanesh K."/>
            <person name="Ng V."/>
            <person name="Louie K."/>
            <person name="Northen T."/>
            <person name="Drula E."/>
            <person name="Henrissat B."/>
            <person name="Hsieh H.M."/>
            <person name="Youens-Clark K."/>
            <person name="Lutzoni F."/>
            <person name="Miadlikowska J."/>
            <person name="Eastwood D.C."/>
            <person name="Hamelin R.C."/>
            <person name="Grigoriev I.V."/>
            <person name="U'Ren J.M."/>
        </authorList>
    </citation>
    <scope>NUCLEOTIDE SEQUENCE [LARGE SCALE GENOMIC DNA]</scope>
    <source>
        <strain evidence="1 2">ER1909</strain>
    </source>
</reference>
<name>A0ACC0CIF9_9PEZI</name>
<organism evidence="1 2">
    <name type="scientific">Hypoxylon rubiginosum</name>
    <dbReference type="NCBI Taxonomy" id="110542"/>
    <lineage>
        <taxon>Eukaryota</taxon>
        <taxon>Fungi</taxon>
        <taxon>Dikarya</taxon>
        <taxon>Ascomycota</taxon>
        <taxon>Pezizomycotina</taxon>
        <taxon>Sordariomycetes</taxon>
        <taxon>Xylariomycetidae</taxon>
        <taxon>Xylariales</taxon>
        <taxon>Hypoxylaceae</taxon>
        <taxon>Hypoxylon</taxon>
    </lineage>
</organism>
<sequence length="610" mass="66455">MASSVYDFIIVGGGTAGLVVATRLSEIPTQRVLVLEAGSDHSDDLRVKIPAFYASLHESELGWSFKTAPQPSLNRRTVTLNQGKALGGSAAINNSVFTPPTKTVIDDWEALGNKGWNWDTLKSYYAKTYSSPSIPDGLDKELGVDRWLSKSGKTSGPIQLSYPGDYLHPIRRAWAESFEGKGYLMANDPWFDATVGAFSNLHSVDPVQRERSYATNAYYLPVKDRHNLKVIANAVVEGIIFDNGAKKPRATGVRFRHESHESIASASKEIILAAGAVQSPKLLEVSGIGNARILKSLGIEVVKEAEGVGENLQDHIVCDFAVEALEEMDTLDGLARQEPDVLESSMNEFMVSHTGQLTSSGIKTFAYMPVVNHFSAGGQNAVKKLLEDNRPQSRPWGSTARDLAYFDIAEKMLLNRAQPSGAYLTAIGQNPVAPDPVSGNKPKPLDGKFLTIVAILAQPLSRGNTHIESQDVSNPPAIDPKYLSNPIDVEVFGEHVLYLQDIIRSAPLSNLLKQPLKYFHSAANFSDLEGARKYIRSRATTMWHLAGTCSMLPEEMGGVVDTELRVYGVENLRVVDSSVVPLLPPGNLQSTVYALAERAADIIKAAHHLL</sequence>
<proteinExistence type="predicted"/>
<accession>A0ACC0CIF9</accession>
<evidence type="ECO:0000313" key="2">
    <source>
        <dbReference type="Proteomes" id="UP001497680"/>
    </source>
</evidence>
<comment type="caution">
    <text evidence="1">The sequence shown here is derived from an EMBL/GenBank/DDBJ whole genome shotgun (WGS) entry which is preliminary data.</text>
</comment>
<protein>
    <submittedName>
        <fullName evidence="1">Oxidoreductase</fullName>
    </submittedName>
</protein>